<keyword evidence="3 6" id="KW-0378">Hydrolase</keyword>
<evidence type="ECO:0000256" key="2">
    <source>
        <dbReference type="ARBA" id="ARBA00022723"/>
    </source>
</evidence>
<dbReference type="Pfam" id="PF08439">
    <property type="entry name" value="Peptidase_M3_N"/>
    <property type="match status" value="1"/>
</dbReference>
<feature type="domain" description="Peptidase M3A/M3B catalytic" evidence="7">
    <location>
        <begin position="206"/>
        <end position="586"/>
    </location>
</feature>
<dbReference type="InterPro" id="IPR013647">
    <property type="entry name" value="OligopepF_N_dom"/>
</dbReference>
<dbReference type="Proteomes" id="UP000051249">
    <property type="component" value="Unassembled WGS sequence"/>
</dbReference>
<comment type="function">
    <text evidence="6">Has oligopeptidase activity and degrades a variety of small bioactive peptides.</text>
</comment>
<evidence type="ECO:0000256" key="3">
    <source>
        <dbReference type="ARBA" id="ARBA00022801"/>
    </source>
</evidence>
<comment type="cofactor">
    <cofactor evidence="6">
        <name>Zn(2+)</name>
        <dbReference type="ChEBI" id="CHEBI:29105"/>
    </cofactor>
    <text evidence="6">Binds 1 zinc ion.</text>
</comment>
<keyword evidence="4 6" id="KW-0862">Zinc</keyword>
<dbReference type="GO" id="GO:0004222">
    <property type="term" value="F:metalloendopeptidase activity"/>
    <property type="evidence" value="ECO:0007669"/>
    <property type="project" value="UniProtKB-UniRule"/>
</dbReference>
<dbReference type="NCBIfam" id="TIGR00181">
    <property type="entry name" value="pepF"/>
    <property type="match status" value="1"/>
</dbReference>
<dbReference type="GO" id="GO:0046872">
    <property type="term" value="F:metal ion binding"/>
    <property type="evidence" value="ECO:0007669"/>
    <property type="project" value="UniProtKB-UniRule"/>
</dbReference>
<dbReference type="Gene3D" id="1.10.1370.20">
    <property type="entry name" value="Oligoendopeptidase f, C-terminal domain"/>
    <property type="match status" value="1"/>
</dbReference>
<keyword evidence="2 6" id="KW-0479">Metal-binding</keyword>
<dbReference type="InterPro" id="IPR042088">
    <property type="entry name" value="OligoPept_F_C"/>
</dbReference>
<dbReference type="InterPro" id="IPR004438">
    <property type="entry name" value="Peptidase_M3B"/>
</dbReference>
<dbReference type="Gene3D" id="1.20.140.70">
    <property type="entry name" value="Oligopeptidase f, N-terminal domain"/>
    <property type="match status" value="1"/>
</dbReference>
<reference evidence="9 10" key="1">
    <citation type="journal article" date="2015" name="Genome Announc.">
        <title>Expanding the biotechnology potential of lactobacilli through comparative genomics of 213 strains and associated genera.</title>
        <authorList>
            <person name="Sun Z."/>
            <person name="Harris H.M."/>
            <person name="McCann A."/>
            <person name="Guo C."/>
            <person name="Argimon S."/>
            <person name="Zhang W."/>
            <person name="Yang X."/>
            <person name="Jeffery I.B."/>
            <person name="Cooney J.C."/>
            <person name="Kagawa T.F."/>
            <person name="Liu W."/>
            <person name="Song Y."/>
            <person name="Salvetti E."/>
            <person name="Wrobel A."/>
            <person name="Rasinkangas P."/>
            <person name="Parkhill J."/>
            <person name="Rea M.C."/>
            <person name="O'Sullivan O."/>
            <person name="Ritari J."/>
            <person name="Douillard F.P."/>
            <person name="Paul Ross R."/>
            <person name="Yang R."/>
            <person name="Briner A.E."/>
            <person name="Felis G.E."/>
            <person name="de Vos W.M."/>
            <person name="Barrangou R."/>
            <person name="Klaenhammer T.R."/>
            <person name="Caufield P.W."/>
            <person name="Cui Y."/>
            <person name="Zhang H."/>
            <person name="O'Toole P.W."/>
        </authorList>
    </citation>
    <scope>NUCLEOTIDE SEQUENCE [LARGE SCALE GENOMIC DNA]</scope>
    <source>
        <strain evidence="9 10">DSM 23026</strain>
    </source>
</reference>
<dbReference type="RefSeq" id="WP_057797744.1">
    <property type="nucleotide sequence ID" value="NZ_BJZZ01000002.1"/>
</dbReference>
<dbReference type="AlphaFoldDB" id="A0A0R2NK71"/>
<keyword evidence="5 6" id="KW-0482">Metalloprotease</keyword>
<dbReference type="SUPFAM" id="SSF55486">
    <property type="entry name" value="Metalloproteases ('zincins'), catalytic domain"/>
    <property type="match status" value="1"/>
</dbReference>
<protein>
    <recommendedName>
        <fullName evidence="6">Oligopeptidase F</fullName>
        <ecNumber evidence="6">3.4.24.-</ecNumber>
    </recommendedName>
</protein>
<accession>A0A0R2NK71</accession>
<gene>
    <name evidence="9" type="ORF">IV88_GL000609</name>
</gene>
<comment type="similarity">
    <text evidence="6">Belongs to the peptidase M3B family.</text>
</comment>
<feature type="domain" description="Oligopeptidase F N-terminal" evidence="8">
    <location>
        <begin position="119"/>
        <end position="184"/>
    </location>
</feature>
<evidence type="ECO:0000256" key="6">
    <source>
        <dbReference type="RuleBase" id="RU368091"/>
    </source>
</evidence>
<dbReference type="OrthoDB" id="9766487at2"/>
<dbReference type="PATRIC" id="fig|480391.4.peg.616"/>
<dbReference type="EMBL" id="JQCQ01000002">
    <property type="protein sequence ID" value="KRO26149.1"/>
    <property type="molecule type" value="Genomic_DNA"/>
</dbReference>
<dbReference type="InterPro" id="IPR045090">
    <property type="entry name" value="Pept_M3A_M3B"/>
</dbReference>
<dbReference type="GO" id="GO:0006518">
    <property type="term" value="P:peptide metabolic process"/>
    <property type="evidence" value="ECO:0007669"/>
    <property type="project" value="TreeGrafter"/>
</dbReference>
<evidence type="ECO:0000259" key="7">
    <source>
        <dbReference type="Pfam" id="PF01432"/>
    </source>
</evidence>
<keyword evidence="1 6" id="KW-0645">Protease</keyword>
<evidence type="ECO:0000259" key="8">
    <source>
        <dbReference type="Pfam" id="PF08439"/>
    </source>
</evidence>
<dbReference type="Pfam" id="PF01432">
    <property type="entry name" value="Peptidase_M3"/>
    <property type="match status" value="1"/>
</dbReference>
<proteinExistence type="inferred from homology"/>
<dbReference type="Gene3D" id="1.10.287.830">
    <property type="entry name" value="putative peptidase helix hairpin domain like"/>
    <property type="match status" value="1"/>
</dbReference>
<dbReference type="CDD" id="cd09608">
    <property type="entry name" value="M3B_PepF"/>
    <property type="match status" value="1"/>
</dbReference>
<keyword evidence="10" id="KW-1185">Reference proteome</keyword>
<dbReference type="EC" id="3.4.24.-" evidence="6"/>
<evidence type="ECO:0000313" key="9">
    <source>
        <dbReference type="EMBL" id="KRO26149.1"/>
    </source>
</evidence>
<dbReference type="GO" id="GO:0006508">
    <property type="term" value="P:proteolysis"/>
    <property type="evidence" value="ECO:0007669"/>
    <property type="project" value="UniProtKB-KW"/>
</dbReference>
<dbReference type="PANTHER" id="PTHR11804:SF84">
    <property type="entry name" value="SACCHAROLYSIN"/>
    <property type="match status" value="1"/>
</dbReference>
<sequence>MTEKQIKRSDVPVELTWNVNDIFTDDQAFQQGVLNLNNFSKQLSEHKDTVVNSAKELLDTTKLLVESEELLGKVYGYAARVNDSDTGDARGNELYNTAMLSVNDWEAAISFYEPSITILSEEQLKNFIASEPDLKQFEFNLNRIQAQKSHTLTPELEELLAKLQPAIDDAAEISTKLDDTDLKFGTYTNDDGQEVELTKERVFDLQTNEDQKVREAVSRKMDEAYHGVRNTFAATLRNHVHSQNILAGIRHFDSARQMNMSENDVPESVYDSLIEANHKHLDLLHRYYELRKKVLGLNHMYDYDRHVSLVKGTKLKFTFDEAKAIAKKALKPLGSDYLAHLDDEFDHRWIDAAENEGKRSGGYEDDVYGVHPYILLNWSDTYSSTSTLVHESGHALQSVYTDLAQPSWYSQYPIFIAEIASTLNESLLNDYMLKQYADDPKVSAYLLTQILGDFVGTVYRQTAFAEFEHFIYTADAEGKTLTPDLMADKFNGLFEQYNGPAVEAPDWDRDTWAYIPHFYYDYYVYQYATSKAIAVSLANDILNQKPGALDRYKEFLAAGASDYPINIVKKAGIDVTKTDYLDQAFDVFEDNLNQLEQKLNEL</sequence>
<evidence type="ECO:0000256" key="5">
    <source>
        <dbReference type="ARBA" id="ARBA00023049"/>
    </source>
</evidence>
<dbReference type="PANTHER" id="PTHR11804">
    <property type="entry name" value="PROTEASE M3 THIMET OLIGOPEPTIDASE-RELATED"/>
    <property type="match status" value="1"/>
</dbReference>
<evidence type="ECO:0000313" key="10">
    <source>
        <dbReference type="Proteomes" id="UP000051249"/>
    </source>
</evidence>
<name>A0A0R2NK71_9LACO</name>
<organism evidence="9 10">
    <name type="scientific">Pediococcus argentinicus</name>
    <dbReference type="NCBI Taxonomy" id="480391"/>
    <lineage>
        <taxon>Bacteria</taxon>
        <taxon>Bacillati</taxon>
        <taxon>Bacillota</taxon>
        <taxon>Bacilli</taxon>
        <taxon>Lactobacillales</taxon>
        <taxon>Lactobacillaceae</taxon>
        <taxon>Pediococcus</taxon>
    </lineage>
</organism>
<evidence type="ECO:0000256" key="4">
    <source>
        <dbReference type="ARBA" id="ARBA00022833"/>
    </source>
</evidence>
<evidence type="ECO:0000256" key="1">
    <source>
        <dbReference type="ARBA" id="ARBA00022670"/>
    </source>
</evidence>
<dbReference type="InterPro" id="IPR001567">
    <property type="entry name" value="Pept_M3A_M3B_dom"/>
</dbReference>
<comment type="caution">
    <text evidence="9">The sequence shown here is derived from an EMBL/GenBank/DDBJ whole genome shotgun (WGS) entry which is preliminary data.</text>
</comment>